<sequence length="227" mass="25331">MNEALKTMELRHSVRKFADEPLTADEIRAIETMIADINRESGLHFQLMVNSRVSFLSVIGAATYGAFRNVRNYIALVARPVGDQLERLGYYGERLVLKMTEMGLGTCWVGGSLSKRFTPADVRPGERLNCIVMVGHIGVPGRPHRSKTIGEMCELNGRQMPDWFHRGMIGVQLAPSAMNQQRTVFELLDLNQVLVHKTTRPFGAVDAGIAKCHFEQLAGKENFVFVG</sequence>
<dbReference type="SUPFAM" id="SSF55469">
    <property type="entry name" value="FMN-dependent nitroreductase-like"/>
    <property type="match status" value="1"/>
</dbReference>
<name>A0A6I5N1Q5_9BIFI</name>
<organism evidence="2 3">
    <name type="scientific">Bifidobacterium choloepi</name>
    <dbReference type="NCBI Taxonomy" id="2614131"/>
    <lineage>
        <taxon>Bacteria</taxon>
        <taxon>Bacillati</taxon>
        <taxon>Actinomycetota</taxon>
        <taxon>Actinomycetes</taxon>
        <taxon>Bifidobacteriales</taxon>
        <taxon>Bifidobacteriaceae</taxon>
        <taxon>Bifidobacterium</taxon>
    </lineage>
</organism>
<dbReference type="GO" id="GO:0016491">
    <property type="term" value="F:oxidoreductase activity"/>
    <property type="evidence" value="ECO:0007669"/>
    <property type="project" value="InterPro"/>
</dbReference>
<dbReference type="AlphaFoldDB" id="A0A6I5N1Q5"/>
<evidence type="ECO:0000313" key="3">
    <source>
        <dbReference type="Proteomes" id="UP000469292"/>
    </source>
</evidence>
<evidence type="ECO:0000259" key="1">
    <source>
        <dbReference type="Pfam" id="PF14512"/>
    </source>
</evidence>
<dbReference type="EMBL" id="VYSG01000001">
    <property type="protein sequence ID" value="NEG69559.1"/>
    <property type="molecule type" value="Genomic_DNA"/>
</dbReference>
<dbReference type="Pfam" id="PF14512">
    <property type="entry name" value="TM1586_NiRdase"/>
    <property type="match status" value="1"/>
</dbReference>
<evidence type="ECO:0000313" key="2">
    <source>
        <dbReference type="EMBL" id="NEG69559.1"/>
    </source>
</evidence>
<protein>
    <submittedName>
        <fullName evidence="2">Nitroreductase</fullName>
    </submittedName>
</protein>
<dbReference type="InterPro" id="IPR029478">
    <property type="entry name" value="TM1586_NiRdase"/>
</dbReference>
<feature type="domain" description="Putative nitroreductase TM1586" evidence="1">
    <location>
        <begin position="5"/>
        <end position="217"/>
    </location>
</feature>
<dbReference type="Proteomes" id="UP000469292">
    <property type="component" value="Unassembled WGS sequence"/>
</dbReference>
<dbReference type="Gene3D" id="3.40.109.30">
    <property type="entry name" value="putative nitroreductase (tm1586), domain 2"/>
    <property type="match status" value="1"/>
</dbReference>
<dbReference type="RefSeq" id="WP_163227110.1">
    <property type="nucleotide sequence ID" value="NZ_VYSG01000001.1"/>
</dbReference>
<accession>A0A6I5N1Q5</accession>
<dbReference type="InterPro" id="IPR000415">
    <property type="entry name" value="Nitroreductase-like"/>
</dbReference>
<comment type="caution">
    <text evidence="2">The sequence shown here is derived from an EMBL/GenBank/DDBJ whole genome shotgun (WGS) entry which is preliminary data.</text>
</comment>
<keyword evidence="3" id="KW-1185">Reference proteome</keyword>
<reference evidence="2 3" key="1">
    <citation type="submission" date="2019-09" db="EMBL/GenBank/DDBJ databases">
        <title>Phylogenetic characterization of a novel taxon of the genus Bifidobacterium: Bifidobacterium choloepi sp. nov.</title>
        <authorList>
            <person name="Modesto M."/>
            <person name="Satti M."/>
        </authorList>
    </citation>
    <scope>NUCLEOTIDE SEQUENCE [LARGE SCALE GENOMIC DNA]</scope>
    <source>
        <strain evidence="2 3">BRDM6</strain>
    </source>
</reference>
<dbReference type="Gene3D" id="3.40.109.10">
    <property type="entry name" value="NADH Oxidase"/>
    <property type="match status" value="1"/>
</dbReference>
<gene>
    <name evidence="2" type="ORF">F6S87_02770</name>
</gene>
<proteinExistence type="predicted"/>